<dbReference type="InterPro" id="IPR012809">
    <property type="entry name" value="ECF_CbiQ"/>
</dbReference>
<dbReference type="InterPro" id="IPR052770">
    <property type="entry name" value="Cobalt_transport_CbiQ"/>
</dbReference>
<dbReference type="EMBL" id="JACOPR010000001">
    <property type="protein sequence ID" value="MBC5729340.1"/>
    <property type="molecule type" value="Genomic_DNA"/>
</dbReference>
<evidence type="ECO:0000256" key="6">
    <source>
        <dbReference type="SAM" id="Phobius"/>
    </source>
</evidence>
<protein>
    <submittedName>
        <fullName evidence="7">Cobalt ECF transporter T component CbiQ</fullName>
    </submittedName>
</protein>
<evidence type="ECO:0000256" key="1">
    <source>
        <dbReference type="ARBA" id="ARBA00004651"/>
    </source>
</evidence>
<dbReference type="Pfam" id="PF02361">
    <property type="entry name" value="CbiQ"/>
    <property type="match status" value="1"/>
</dbReference>
<gene>
    <name evidence="7" type="primary">cbiQ</name>
    <name evidence="7" type="ORF">H8S34_00630</name>
</gene>
<keyword evidence="4 6" id="KW-1133">Transmembrane helix</keyword>
<dbReference type="PANTHER" id="PTHR43723">
    <property type="entry name" value="COBALT TRANSPORT PROTEIN CBIQ"/>
    <property type="match status" value="1"/>
</dbReference>
<reference evidence="7 8" key="1">
    <citation type="submission" date="2020-08" db="EMBL/GenBank/DDBJ databases">
        <title>Genome public.</title>
        <authorList>
            <person name="Liu C."/>
            <person name="Sun Q."/>
        </authorList>
    </citation>
    <scope>NUCLEOTIDE SEQUENCE [LARGE SCALE GENOMIC DNA]</scope>
    <source>
        <strain evidence="7 8">New-38</strain>
    </source>
</reference>
<evidence type="ECO:0000256" key="2">
    <source>
        <dbReference type="ARBA" id="ARBA00022475"/>
    </source>
</evidence>
<dbReference type="CDD" id="cd16914">
    <property type="entry name" value="EcfT"/>
    <property type="match status" value="1"/>
</dbReference>
<proteinExistence type="predicted"/>
<dbReference type="RefSeq" id="WP_101693446.1">
    <property type="nucleotide sequence ID" value="NZ_JACOPR010000001.1"/>
</dbReference>
<keyword evidence="8" id="KW-1185">Reference proteome</keyword>
<evidence type="ECO:0000313" key="8">
    <source>
        <dbReference type="Proteomes" id="UP000660021"/>
    </source>
</evidence>
<organism evidence="7 8">
    <name type="scientific">Pseudoflavonifractor hominis</name>
    <dbReference type="NCBI Taxonomy" id="2763059"/>
    <lineage>
        <taxon>Bacteria</taxon>
        <taxon>Bacillati</taxon>
        <taxon>Bacillota</taxon>
        <taxon>Clostridia</taxon>
        <taxon>Eubacteriales</taxon>
        <taxon>Oscillospiraceae</taxon>
        <taxon>Pseudoflavonifractor</taxon>
    </lineage>
</organism>
<accession>A0ABR7HP84</accession>
<name>A0ABR7HP84_9FIRM</name>
<comment type="subcellular location">
    <subcellularLocation>
        <location evidence="1">Cell membrane</location>
        <topology evidence="1">Multi-pass membrane protein</topology>
    </subcellularLocation>
</comment>
<keyword evidence="3 6" id="KW-0812">Transmembrane</keyword>
<dbReference type="Proteomes" id="UP000660021">
    <property type="component" value="Unassembled WGS sequence"/>
</dbReference>
<comment type="caution">
    <text evidence="7">The sequence shown here is derived from an EMBL/GenBank/DDBJ whole genome shotgun (WGS) entry which is preliminary data.</text>
</comment>
<keyword evidence="5 6" id="KW-0472">Membrane</keyword>
<evidence type="ECO:0000256" key="4">
    <source>
        <dbReference type="ARBA" id="ARBA00022989"/>
    </source>
</evidence>
<evidence type="ECO:0000256" key="5">
    <source>
        <dbReference type="ARBA" id="ARBA00023136"/>
    </source>
</evidence>
<evidence type="ECO:0000313" key="7">
    <source>
        <dbReference type="EMBL" id="MBC5729340.1"/>
    </source>
</evidence>
<evidence type="ECO:0000256" key="3">
    <source>
        <dbReference type="ARBA" id="ARBA00022692"/>
    </source>
</evidence>
<dbReference type="NCBIfam" id="TIGR02454">
    <property type="entry name" value="ECF_T_CbiQ"/>
    <property type="match status" value="1"/>
</dbReference>
<keyword evidence="2" id="KW-1003">Cell membrane</keyword>
<sequence>MGTDRYAYASRLRRVDAIPKLWLSLIPLLLCVCCDSAAVGVATLLLMGGLNVWLGGQRLRTVLRFLKVPLAFLAVGCLTILVRPLSPEEGALWAVELLGRFRWGITAEYRDLSLMVLCKAMGAVSAMYFLSLNTPVTDVTLALERLRVPKLLVELMELIYRFIFVLTDTAGRIRVAQESRLGYQGWRRSLESMGTLVSMLFLRAWRQGERSFTALESRGYKGRLDTLPADAVPGKWLYAVLAGVSAAQLGALALERSLLG</sequence>
<dbReference type="InterPro" id="IPR003339">
    <property type="entry name" value="ABC/ECF_trnsptr_transmembrane"/>
</dbReference>
<dbReference type="PANTHER" id="PTHR43723:SF1">
    <property type="entry name" value="COBALT TRANSPORT PROTEIN CBIQ"/>
    <property type="match status" value="1"/>
</dbReference>
<feature type="transmembrane region" description="Helical" evidence="6">
    <location>
        <begin position="21"/>
        <end position="50"/>
    </location>
</feature>